<evidence type="ECO:0000256" key="2">
    <source>
        <dbReference type="ARBA" id="ARBA00007783"/>
    </source>
</evidence>
<dbReference type="PROSITE" id="PS51012">
    <property type="entry name" value="ABC_TM2"/>
    <property type="match status" value="1"/>
</dbReference>
<feature type="transmembrane region" description="Helical" evidence="8">
    <location>
        <begin position="176"/>
        <end position="201"/>
    </location>
</feature>
<proteinExistence type="inferred from homology"/>
<evidence type="ECO:0000256" key="4">
    <source>
        <dbReference type="ARBA" id="ARBA00022475"/>
    </source>
</evidence>
<evidence type="ECO:0000256" key="7">
    <source>
        <dbReference type="ARBA" id="ARBA00023136"/>
    </source>
</evidence>
<feature type="transmembrane region" description="Helical" evidence="8">
    <location>
        <begin position="257"/>
        <end position="282"/>
    </location>
</feature>
<dbReference type="Gene3D" id="3.40.1710.10">
    <property type="entry name" value="abc type-2 transporter like domain"/>
    <property type="match status" value="1"/>
</dbReference>
<dbReference type="Pfam" id="PF12698">
    <property type="entry name" value="ABC2_membrane_3"/>
    <property type="match status" value="1"/>
</dbReference>
<comment type="caution">
    <text evidence="10">The sequence shown here is derived from an EMBL/GenBank/DDBJ whole genome shotgun (WGS) entry which is preliminary data.</text>
</comment>
<keyword evidence="4" id="KW-1003">Cell membrane</keyword>
<sequence length="375" mass="40699">MMRWLLNVGLLCGKELRSLVHDRVLLGLIVFAFSAGVLLVANGVKVEVSNATIAFIDEDNSPLSRRMRDAVQPPYFKPPVMVDRAEALAGMDRGDYIFVVDIPPNFQSDVLAARVPAVQLRVDATAMTQAGLGTEYLNEILMGEVDDMLHVPSPIDQVPFAVQSRIRFNPNSESKWFTSVMQIVTNITILSIVLVGAAVIREREHGTLEHLLVMPVTASEIAVAKIVTNGLVIFVGAIISLWLVVHVWLGVPIAGSVTLFAACSLLYLFSATALGIMLATVAPTMPQFGLLVVPVYAVAYLLSGAATPVESMPQVMQVVVRFLPTTQFVNLSQAILYRDAGLGAIALPLLTVTVTGIVFLVFALMRFRSMLARQE</sequence>
<dbReference type="RefSeq" id="WP_172155505.1">
    <property type="nucleotide sequence ID" value="NZ_JABJWC010000006.1"/>
</dbReference>
<feature type="transmembrane region" description="Helical" evidence="8">
    <location>
        <begin position="342"/>
        <end position="365"/>
    </location>
</feature>
<evidence type="ECO:0000256" key="1">
    <source>
        <dbReference type="ARBA" id="ARBA00004651"/>
    </source>
</evidence>
<reference evidence="10 11" key="1">
    <citation type="journal article" date="2020" name="Microorganisms">
        <title>Description of Komagataeibacter melaceti sp. nov. and Komagataeibacter melomenusus sp. nov. Isolated from Apple Cider Vinegar.</title>
        <authorList>
            <person name="Maric L."/>
            <person name="Cleenwerck I."/>
            <person name="Accetto T."/>
            <person name="Vandamme P."/>
            <person name="Trcek J."/>
        </authorList>
    </citation>
    <scope>NUCLEOTIDE SEQUENCE [LARGE SCALE GENOMIC DNA]</scope>
    <source>
        <strain evidence="10 11">AV436</strain>
    </source>
</reference>
<feature type="transmembrane region" description="Helical" evidence="8">
    <location>
        <begin position="221"/>
        <end position="245"/>
    </location>
</feature>
<evidence type="ECO:0000256" key="5">
    <source>
        <dbReference type="ARBA" id="ARBA00022692"/>
    </source>
</evidence>
<evidence type="ECO:0000313" key="11">
    <source>
        <dbReference type="Proteomes" id="UP000623090"/>
    </source>
</evidence>
<keyword evidence="11" id="KW-1185">Reference proteome</keyword>
<dbReference type="PANTHER" id="PTHR30294:SF47">
    <property type="entry name" value="INNER MEMBRANE TRANSPORT PERMEASE YHHJ"/>
    <property type="match status" value="1"/>
</dbReference>
<feature type="transmembrane region" description="Helical" evidence="8">
    <location>
        <begin position="288"/>
        <end position="306"/>
    </location>
</feature>
<dbReference type="Proteomes" id="UP000623090">
    <property type="component" value="Unassembled WGS sequence"/>
</dbReference>
<dbReference type="EMBL" id="JABJWC010000006">
    <property type="protein sequence ID" value="NPC65516.1"/>
    <property type="molecule type" value="Genomic_DNA"/>
</dbReference>
<keyword evidence="5 8" id="KW-0812">Transmembrane</keyword>
<dbReference type="InterPro" id="IPR013525">
    <property type="entry name" value="ABC2_TM"/>
</dbReference>
<keyword evidence="6 8" id="KW-1133">Transmembrane helix</keyword>
<organism evidence="10 11">
    <name type="scientific">Komagataeibacter melomenusus</name>
    <dbReference type="NCBI Taxonomy" id="2766578"/>
    <lineage>
        <taxon>Bacteria</taxon>
        <taxon>Pseudomonadati</taxon>
        <taxon>Pseudomonadota</taxon>
        <taxon>Alphaproteobacteria</taxon>
        <taxon>Acetobacterales</taxon>
        <taxon>Acetobacteraceae</taxon>
        <taxon>Komagataeibacter</taxon>
    </lineage>
</organism>
<accession>A0ABX2AAY5</accession>
<dbReference type="PANTHER" id="PTHR30294">
    <property type="entry name" value="MEMBRANE COMPONENT OF ABC TRANSPORTER YHHJ-RELATED"/>
    <property type="match status" value="1"/>
</dbReference>
<dbReference type="InterPro" id="IPR051449">
    <property type="entry name" value="ABC-2_transporter_component"/>
</dbReference>
<dbReference type="InterPro" id="IPR047817">
    <property type="entry name" value="ABC2_TM_bact-type"/>
</dbReference>
<evidence type="ECO:0000256" key="6">
    <source>
        <dbReference type="ARBA" id="ARBA00022989"/>
    </source>
</evidence>
<name>A0ABX2AAY5_9PROT</name>
<feature type="transmembrane region" description="Helical" evidence="8">
    <location>
        <begin position="24"/>
        <end position="44"/>
    </location>
</feature>
<comment type="subcellular location">
    <subcellularLocation>
        <location evidence="1">Cell membrane</location>
        <topology evidence="1">Multi-pass membrane protein</topology>
    </subcellularLocation>
</comment>
<evidence type="ECO:0000259" key="9">
    <source>
        <dbReference type="PROSITE" id="PS51012"/>
    </source>
</evidence>
<keyword evidence="7 8" id="KW-0472">Membrane</keyword>
<evidence type="ECO:0000256" key="8">
    <source>
        <dbReference type="SAM" id="Phobius"/>
    </source>
</evidence>
<keyword evidence="3" id="KW-0813">Transport</keyword>
<evidence type="ECO:0000256" key="3">
    <source>
        <dbReference type="ARBA" id="ARBA00022448"/>
    </source>
</evidence>
<feature type="domain" description="ABC transmembrane type-2" evidence="9">
    <location>
        <begin position="142"/>
        <end position="370"/>
    </location>
</feature>
<comment type="similarity">
    <text evidence="2">Belongs to the ABC-2 integral membrane protein family.</text>
</comment>
<evidence type="ECO:0000313" key="10">
    <source>
        <dbReference type="EMBL" id="NPC65516.1"/>
    </source>
</evidence>
<protein>
    <submittedName>
        <fullName evidence="10">ABC transporter permease</fullName>
    </submittedName>
</protein>
<gene>
    <name evidence="10" type="ORF">HNW77_03665</name>
</gene>